<evidence type="ECO:0000256" key="8">
    <source>
        <dbReference type="ARBA" id="ARBA00038313"/>
    </source>
</evidence>
<evidence type="ECO:0000256" key="13">
    <source>
        <dbReference type="ARBA" id="ARBA00049467"/>
    </source>
</evidence>
<reference evidence="15" key="1">
    <citation type="submission" date="2008-06" db="EMBL/GenBank/DDBJ databases">
        <authorList>
            <person name="Lorenzi H."/>
            <person name="Inman J."/>
            <person name="Miller J."/>
            <person name="Schobel S."/>
            <person name="Amedeo P."/>
            <person name="Caler E.V."/>
            <person name="da Silva J."/>
        </authorList>
    </citation>
    <scope>NUCLEOTIDE SEQUENCE [LARGE SCALE GENOMIC DNA]</scope>
    <source>
        <strain evidence="15">RN66</strain>
    </source>
</reference>
<protein>
    <recommendedName>
        <fullName evidence="9">tRNA-dihydrouridine(16/17) synthase [NAD(P)(+)]</fullName>
        <ecNumber evidence="9">1.3.1.88</ecNumber>
    </recommendedName>
</protein>
<evidence type="ECO:0000256" key="6">
    <source>
        <dbReference type="ARBA" id="ARBA00023002"/>
    </source>
</evidence>
<evidence type="ECO:0000256" key="2">
    <source>
        <dbReference type="ARBA" id="ARBA00022630"/>
    </source>
</evidence>
<feature type="domain" description="DUS-like FMN-binding" evidence="14">
    <location>
        <begin position="18"/>
        <end position="314"/>
    </location>
</feature>
<comment type="catalytic activity">
    <reaction evidence="11">
        <text>5,6-dihydrouridine(16) in tRNA + NADP(+) = uridine(16) in tRNA + NADPH + H(+)</text>
        <dbReference type="Rhea" id="RHEA:53376"/>
        <dbReference type="Rhea" id="RHEA-COMP:13543"/>
        <dbReference type="Rhea" id="RHEA-COMP:13544"/>
        <dbReference type="ChEBI" id="CHEBI:15378"/>
        <dbReference type="ChEBI" id="CHEBI:57783"/>
        <dbReference type="ChEBI" id="CHEBI:58349"/>
        <dbReference type="ChEBI" id="CHEBI:65315"/>
        <dbReference type="ChEBI" id="CHEBI:74443"/>
        <dbReference type="EC" id="1.3.1.88"/>
    </reaction>
    <physiologicalReaction direction="right-to-left" evidence="11">
        <dbReference type="Rhea" id="RHEA:53378"/>
    </physiologicalReaction>
</comment>
<dbReference type="InterPro" id="IPR018517">
    <property type="entry name" value="tRNA_hU_synthase_CS"/>
</dbReference>
<dbReference type="GeneID" id="6997742"/>
<proteinExistence type="inferred from homology"/>
<dbReference type="eggNOG" id="KOG2335">
    <property type="taxonomic scope" value="Eukaryota"/>
</dbReference>
<keyword evidence="5" id="KW-0521">NADP</keyword>
<dbReference type="SUPFAM" id="SSF51395">
    <property type="entry name" value="FMN-linked oxidoreductases"/>
    <property type="match status" value="1"/>
</dbReference>
<dbReference type="GO" id="GO:0017150">
    <property type="term" value="F:tRNA dihydrouridine synthase activity"/>
    <property type="evidence" value="ECO:0007669"/>
    <property type="project" value="InterPro"/>
</dbReference>
<dbReference type="VEuPathDB" id="CryptoDB:CMU_020160"/>
<evidence type="ECO:0000256" key="12">
    <source>
        <dbReference type="ARBA" id="ARBA00048934"/>
    </source>
</evidence>
<evidence type="ECO:0000256" key="3">
    <source>
        <dbReference type="ARBA" id="ARBA00022643"/>
    </source>
</evidence>
<dbReference type="AlphaFoldDB" id="B6AJD5"/>
<dbReference type="OMA" id="ISPPVWQ"/>
<dbReference type="PANTHER" id="PTHR11082:SF5">
    <property type="entry name" value="TRNA-DIHYDROURIDINE(16_17) SYNTHASE [NAD(P)(+)]-LIKE"/>
    <property type="match status" value="1"/>
</dbReference>
<evidence type="ECO:0000256" key="4">
    <source>
        <dbReference type="ARBA" id="ARBA00022694"/>
    </source>
</evidence>
<keyword evidence="3" id="KW-0288">FMN</keyword>
<evidence type="ECO:0000256" key="11">
    <source>
        <dbReference type="ARBA" id="ARBA00047652"/>
    </source>
</evidence>
<keyword evidence="4" id="KW-0819">tRNA processing</keyword>
<gene>
    <name evidence="15" type="ORF">CMU_020160</name>
</gene>
<evidence type="ECO:0000313" key="15">
    <source>
        <dbReference type="EMBL" id="EEA08273.1"/>
    </source>
</evidence>
<evidence type="ECO:0000259" key="14">
    <source>
        <dbReference type="Pfam" id="PF01207"/>
    </source>
</evidence>
<comment type="catalytic activity">
    <reaction evidence="12">
        <text>5,6-dihydrouridine(16) in tRNA + NAD(+) = uridine(16) in tRNA + NADH + H(+)</text>
        <dbReference type="Rhea" id="RHEA:53380"/>
        <dbReference type="Rhea" id="RHEA-COMP:13543"/>
        <dbReference type="Rhea" id="RHEA-COMP:13544"/>
        <dbReference type="ChEBI" id="CHEBI:15378"/>
        <dbReference type="ChEBI" id="CHEBI:57540"/>
        <dbReference type="ChEBI" id="CHEBI:57945"/>
        <dbReference type="ChEBI" id="CHEBI:65315"/>
        <dbReference type="ChEBI" id="CHEBI:74443"/>
        <dbReference type="EC" id="1.3.1.88"/>
    </reaction>
    <physiologicalReaction direction="right-to-left" evidence="12">
        <dbReference type="Rhea" id="RHEA:53382"/>
    </physiologicalReaction>
</comment>
<comment type="cofactor">
    <cofactor evidence="1">
        <name>FMN</name>
        <dbReference type="ChEBI" id="CHEBI:58210"/>
    </cofactor>
</comment>
<dbReference type="Pfam" id="PF01207">
    <property type="entry name" value="Dus"/>
    <property type="match status" value="1"/>
</dbReference>
<accession>B6AJD5</accession>
<dbReference type="OrthoDB" id="272303at2759"/>
<name>B6AJD5_CRYMR</name>
<comment type="catalytic activity">
    <reaction evidence="13">
        <text>5,6-dihydrouridine(17) in tRNA + NADP(+) = uridine(17) in tRNA + NADPH + H(+)</text>
        <dbReference type="Rhea" id="RHEA:53368"/>
        <dbReference type="Rhea" id="RHEA-COMP:13541"/>
        <dbReference type="Rhea" id="RHEA-COMP:13542"/>
        <dbReference type="ChEBI" id="CHEBI:15378"/>
        <dbReference type="ChEBI" id="CHEBI:57783"/>
        <dbReference type="ChEBI" id="CHEBI:58349"/>
        <dbReference type="ChEBI" id="CHEBI:65315"/>
        <dbReference type="ChEBI" id="CHEBI:74443"/>
        <dbReference type="EC" id="1.3.1.88"/>
    </reaction>
    <physiologicalReaction direction="right-to-left" evidence="13">
        <dbReference type="Rhea" id="RHEA:53370"/>
    </physiologicalReaction>
</comment>
<keyword evidence="2" id="KW-0285">Flavoprotein</keyword>
<dbReference type="EMBL" id="DS989738">
    <property type="protein sequence ID" value="EEA08273.1"/>
    <property type="molecule type" value="Genomic_DNA"/>
</dbReference>
<dbReference type="Gene3D" id="3.20.20.70">
    <property type="entry name" value="Aldolase class I"/>
    <property type="match status" value="1"/>
</dbReference>
<evidence type="ECO:0000256" key="7">
    <source>
        <dbReference type="ARBA" id="ARBA00023027"/>
    </source>
</evidence>
<dbReference type="GO" id="GO:0050660">
    <property type="term" value="F:flavin adenine dinucleotide binding"/>
    <property type="evidence" value="ECO:0007669"/>
    <property type="project" value="InterPro"/>
</dbReference>
<dbReference type="InterPro" id="IPR035587">
    <property type="entry name" value="DUS-like_FMN-bd"/>
</dbReference>
<keyword evidence="7" id="KW-0520">NAD</keyword>
<dbReference type="STRING" id="441375.B6AJD5"/>
<dbReference type="InterPro" id="IPR013785">
    <property type="entry name" value="Aldolase_TIM"/>
</dbReference>
<evidence type="ECO:0000256" key="5">
    <source>
        <dbReference type="ARBA" id="ARBA00022857"/>
    </source>
</evidence>
<dbReference type="Proteomes" id="UP000001460">
    <property type="component" value="Unassembled WGS sequence"/>
</dbReference>
<sequence>MDPWVYWRDILGSPKTVLAPMVDASELAYRLLCRKYGCDLAFTPMYHSGLFSKLSGYRNTNFQTCDDDKPLILQFCGNNPEVILQASKYIDNKVQGIDLNFGCPQNIAKRGHYGAFLLEEPELMESLVSKLVNSDLKCPVSCKIRLVCKNDLQKTINIMYRLEQAGISMLTVHGRTLKDKGTLTGSCDWESLKIMKQRCNIPFIANGGIHTFEDIQKCFDYTGADAVMSAEGILEDPWLFYRFKNNQNINRPSQFDLVGEYIDVCKKYPPPNNSIVRSHLYRIFHTILNTPGANKFRDKINVAKDLNDFKIFSQELYHFFINLQNKFHKDIPQVGFWYIRHRIDRLEKQVSKDLISLYRQENIPLPRTLQKETQRYQNKQDDCQGISMNNPLFSSISQSTLLYNM</sequence>
<comment type="similarity">
    <text evidence="8">Belongs to the Dus family. Dus1 subfamily.</text>
</comment>
<keyword evidence="6" id="KW-0560">Oxidoreductase</keyword>
<evidence type="ECO:0000256" key="1">
    <source>
        <dbReference type="ARBA" id="ARBA00001917"/>
    </source>
</evidence>
<evidence type="ECO:0000313" key="16">
    <source>
        <dbReference type="Proteomes" id="UP000001460"/>
    </source>
</evidence>
<dbReference type="RefSeq" id="XP_002142622.1">
    <property type="nucleotide sequence ID" value="XM_002142586.1"/>
</dbReference>
<comment type="catalytic activity">
    <reaction evidence="10">
        <text>5,6-dihydrouridine(17) in tRNA + NAD(+) = uridine(17) in tRNA + NADH + H(+)</text>
        <dbReference type="Rhea" id="RHEA:53372"/>
        <dbReference type="Rhea" id="RHEA-COMP:13541"/>
        <dbReference type="Rhea" id="RHEA-COMP:13542"/>
        <dbReference type="ChEBI" id="CHEBI:15378"/>
        <dbReference type="ChEBI" id="CHEBI:57540"/>
        <dbReference type="ChEBI" id="CHEBI:57945"/>
        <dbReference type="ChEBI" id="CHEBI:65315"/>
        <dbReference type="ChEBI" id="CHEBI:74443"/>
        <dbReference type="EC" id="1.3.1.88"/>
    </reaction>
    <physiologicalReaction direction="right-to-left" evidence="10">
        <dbReference type="Rhea" id="RHEA:53374"/>
    </physiologicalReaction>
</comment>
<dbReference type="PANTHER" id="PTHR11082">
    <property type="entry name" value="TRNA-DIHYDROURIDINE SYNTHASE"/>
    <property type="match status" value="1"/>
</dbReference>
<keyword evidence="16" id="KW-1185">Reference proteome</keyword>
<organism evidence="15 16">
    <name type="scientific">Cryptosporidium muris (strain RN66)</name>
    <dbReference type="NCBI Taxonomy" id="441375"/>
    <lineage>
        <taxon>Eukaryota</taxon>
        <taxon>Sar</taxon>
        <taxon>Alveolata</taxon>
        <taxon>Apicomplexa</taxon>
        <taxon>Conoidasida</taxon>
        <taxon>Coccidia</taxon>
        <taxon>Eucoccidiorida</taxon>
        <taxon>Eimeriorina</taxon>
        <taxon>Cryptosporidiidae</taxon>
        <taxon>Cryptosporidium</taxon>
    </lineage>
</organism>
<evidence type="ECO:0000256" key="9">
    <source>
        <dbReference type="ARBA" id="ARBA00038890"/>
    </source>
</evidence>
<evidence type="ECO:0000256" key="10">
    <source>
        <dbReference type="ARBA" id="ARBA00047287"/>
    </source>
</evidence>
<dbReference type="EC" id="1.3.1.88" evidence="9"/>
<dbReference type="PROSITE" id="PS01136">
    <property type="entry name" value="UPF0034"/>
    <property type="match status" value="1"/>
</dbReference>
<dbReference type="CDD" id="cd02801">
    <property type="entry name" value="DUS_like_FMN"/>
    <property type="match status" value="1"/>
</dbReference>